<dbReference type="AlphaFoldDB" id="A0A4V1J5C6"/>
<protein>
    <recommendedName>
        <fullName evidence="1">Condensation domain-containing protein</fullName>
    </recommendedName>
</protein>
<accession>A0A4V1J5C6</accession>
<feature type="non-terminal residue" evidence="2">
    <location>
        <position position="1"/>
    </location>
</feature>
<dbReference type="EMBL" id="ML002350">
    <property type="protein sequence ID" value="RKP38589.1"/>
    <property type="molecule type" value="Genomic_DNA"/>
</dbReference>
<dbReference type="STRING" id="215637.A0A4V1J5C6"/>
<dbReference type="GO" id="GO:0043041">
    <property type="term" value="P:amino acid activation for nonribosomal peptide biosynthetic process"/>
    <property type="evidence" value="ECO:0007669"/>
    <property type="project" value="TreeGrafter"/>
</dbReference>
<dbReference type="SUPFAM" id="SSF52777">
    <property type="entry name" value="CoA-dependent acyltransferases"/>
    <property type="match status" value="1"/>
</dbReference>
<evidence type="ECO:0000313" key="2">
    <source>
        <dbReference type="EMBL" id="RKP38589.1"/>
    </source>
</evidence>
<reference evidence="3" key="1">
    <citation type="journal article" date="2018" name="Nat. Microbiol.">
        <title>Leveraging single-cell genomics to expand the fungal tree of life.</title>
        <authorList>
            <person name="Ahrendt S.R."/>
            <person name="Quandt C.A."/>
            <person name="Ciobanu D."/>
            <person name="Clum A."/>
            <person name="Salamov A."/>
            <person name="Andreopoulos B."/>
            <person name="Cheng J.F."/>
            <person name="Woyke T."/>
            <person name="Pelin A."/>
            <person name="Henrissat B."/>
            <person name="Reynolds N.K."/>
            <person name="Benny G.L."/>
            <person name="Smith M.E."/>
            <person name="James T.Y."/>
            <person name="Grigoriev I.V."/>
        </authorList>
    </citation>
    <scope>NUCLEOTIDE SEQUENCE [LARGE SCALE GENOMIC DNA]</scope>
    <source>
        <strain evidence="3">RSA 468</strain>
    </source>
</reference>
<feature type="non-terminal residue" evidence="2">
    <location>
        <position position="185"/>
    </location>
</feature>
<dbReference type="InterPro" id="IPR023213">
    <property type="entry name" value="CAT-like_dom_sf"/>
</dbReference>
<keyword evidence="3" id="KW-1185">Reference proteome</keyword>
<feature type="domain" description="Condensation" evidence="1">
    <location>
        <begin position="2"/>
        <end position="185"/>
    </location>
</feature>
<evidence type="ECO:0000313" key="3">
    <source>
        <dbReference type="Proteomes" id="UP000268162"/>
    </source>
</evidence>
<dbReference type="GO" id="GO:0031177">
    <property type="term" value="F:phosphopantetheine binding"/>
    <property type="evidence" value="ECO:0007669"/>
    <property type="project" value="TreeGrafter"/>
</dbReference>
<dbReference type="GO" id="GO:0005737">
    <property type="term" value="C:cytoplasm"/>
    <property type="evidence" value="ECO:0007669"/>
    <property type="project" value="TreeGrafter"/>
</dbReference>
<dbReference type="InterPro" id="IPR001242">
    <property type="entry name" value="Condensation_dom"/>
</dbReference>
<dbReference type="GO" id="GO:0044550">
    <property type="term" value="P:secondary metabolite biosynthetic process"/>
    <property type="evidence" value="ECO:0007669"/>
    <property type="project" value="TreeGrafter"/>
</dbReference>
<name>A0A4V1J5C6_9FUNG</name>
<dbReference type="Gene3D" id="3.30.559.10">
    <property type="entry name" value="Chloramphenicol acetyltransferase-like domain"/>
    <property type="match status" value="1"/>
</dbReference>
<sequence>IEDIYPCLPVQEGLLFATLKDPAAYMVQLSVLIEGPLDPTLFQWVWEQTAQSQATFRTRFLMGTSQRPDLNLQVVATKFGAQWTTGDWQGQSIEKAEAEFTLHEREKGFPRHRPMIKFGLFQLAPQKYKYIVSAHHAILDGWSIGLMTQSIFGYYSGKVPPPTISFKEVVTHIKSQSVEKAAKFW</sequence>
<proteinExistence type="predicted"/>
<dbReference type="PANTHER" id="PTHR45527">
    <property type="entry name" value="NONRIBOSOMAL PEPTIDE SYNTHETASE"/>
    <property type="match status" value="1"/>
</dbReference>
<evidence type="ECO:0000259" key="1">
    <source>
        <dbReference type="Pfam" id="PF00668"/>
    </source>
</evidence>
<gene>
    <name evidence="2" type="ORF">BJ085DRAFT_272</name>
</gene>
<dbReference type="PANTHER" id="PTHR45527:SF1">
    <property type="entry name" value="FATTY ACID SYNTHASE"/>
    <property type="match status" value="1"/>
</dbReference>
<dbReference type="GO" id="GO:0003824">
    <property type="term" value="F:catalytic activity"/>
    <property type="evidence" value="ECO:0007669"/>
    <property type="project" value="InterPro"/>
</dbReference>
<organism evidence="2 3">
    <name type="scientific">Dimargaris cristalligena</name>
    <dbReference type="NCBI Taxonomy" id="215637"/>
    <lineage>
        <taxon>Eukaryota</taxon>
        <taxon>Fungi</taxon>
        <taxon>Fungi incertae sedis</taxon>
        <taxon>Zoopagomycota</taxon>
        <taxon>Kickxellomycotina</taxon>
        <taxon>Dimargaritomycetes</taxon>
        <taxon>Dimargaritales</taxon>
        <taxon>Dimargaritaceae</taxon>
        <taxon>Dimargaris</taxon>
    </lineage>
</organism>
<dbReference type="Proteomes" id="UP000268162">
    <property type="component" value="Unassembled WGS sequence"/>
</dbReference>
<dbReference type="Pfam" id="PF00668">
    <property type="entry name" value="Condensation"/>
    <property type="match status" value="1"/>
</dbReference>